<evidence type="ECO:0000256" key="1">
    <source>
        <dbReference type="ARBA" id="ARBA00004606"/>
    </source>
</evidence>
<proteinExistence type="predicted"/>
<protein>
    <submittedName>
        <fullName evidence="7">Uncharacterized protein</fullName>
    </submittedName>
</protein>
<keyword evidence="6" id="KW-0175">Coiled coil</keyword>
<evidence type="ECO:0000256" key="3">
    <source>
        <dbReference type="ARBA" id="ARBA00022679"/>
    </source>
</evidence>
<evidence type="ECO:0000256" key="2">
    <source>
        <dbReference type="ARBA" id="ARBA00022676"/>
    </source>
</evidence>
<sequence length="533" mass="61382">MLPTHHRSDGKWDKWGVNNMSKLLALALVLLLSLQILTWDGRSLLQIPCPFRTMDSPPLSTPIPSPNSDDKLYSITQAVDSPALTPNCTQVKDELNQTDYHLKQKVHQLNLKDHELKQKDVELKQKDVELKQKNDELKQKEDELKQEEEKLKLMQDELKLTKGQLQLTQDQLPPPSPPPLPPNSYFSDADSDIWACRQHHINELNMTYHDWVTTNFTDQQALCAAHRHAKRPMAPGTPRIAFLFLTRGPIATEPIWRKFFSGHEDKYSIYVHATDPKHEYAADSLFHNRTIPSKPFNKVRASLPEAMRRLLSYALLDSSTPNAWFHILCDSSIPIRSFPYAYDYITNSDKSFVEAFYPASEWWRANWRDAKGDMVIPDQFMRKGEAWVTVHRRHAGLIVGDHYVFPRFKHHWFEWGIPSELYIPTLLTLADPQSVANHTLVYVNWVNSIRLTSSPVMYNKTSVSPELIQGIQNLTSNLHGFYQIDKMWNDTTEKTCVYNGVPNSPCFLFARKFNGEDDNIAKLMSLSAVLGYA</sequence>
<dbReference type="GO" id="GO:0016020">
    <property type="term" value="C:membrane"/>
    <property type="evidence" value="ECO:0007669"/>
    <property type="project" value="UniProtKB-SubCell"/>
</dbReference>
<dbReference type="InterPro" id="IPR044174">
    <property type="entry name" value="BC10-like"/>
</dbReference>
<reference evidence="7" key="1">
    <citation type="submission" date="2020-06" db="EMBL/GenBank/DDBJ databases">
        <title>WGS assembly of Ceratodon purpureus strain R40.</title>
        <authorList>
            <person name="Carey S.B."/>
            <person name="Jenkins J."/>
            <person name="Shu S."/>
            <person name="Lovell J.T."/>
            <person name="Sreedasyam A."/>
            <person name="Maumus F."/>
            <person name="Tiley G.P."/>
            <person name="Fernandez-Pozo N."/>
            <person name="Barry K."/>
            <person name="Chen C."/>
            <person name="Wang M."/>
            <person name="Lipzen A."/>
            <person name="Daum C."/>
            <person name="Saski C.A."/>
            <person name="Payton A.C."/>
            <person name="Mcbreen J.C."/>
            <person name="Conrad R.E."/>
            <person name="Kollar L.M."/>
            <person name="Olsson S."/>
            <person name="Huttunen S."/>
            <person name="Landis J.B."/>
            <person name="Wickett N.J."/>
            <person name="Johnson M.G."/>
            <person name="Rensing S.A."/>
            <person name="Grimwood J."/>
            <person name="Schmutz J."/>
            <person name="Mcdaniel S.F."/>
        </authorList>
    </citation>
    <scope>NUCLEOTIDE SEQUENCE</scope>
    <source>
        <strain evidence="7">R40</strain>
    </source>
</reference>
<evidence type="ECO:0000256" key="6">
    <source>
        <dbReference type="SAM" id="Coils"/>
    </source>
</evidence>
<name>A0A8T0J6Q8_CERPU</name>
<keyword evidence="2" id="KW-0328">Glycosyltransferase</keyword>
<dbReference type="Proteomes" id="UP000822688">
    <property type="component" value="Chromosome 1"/>
</dbReference>
<organism evidence="7 8">
    <name type="scientific">Ceratodon purpureus</name>
    <name type="common">Fire moss</name>
    <name type="synonym">Dicranum purpureum</name>
    <dbReference type="NCBI Taxonomy" id="3225"/>
    <lineage>
        <taxon>Eukaryota</taxon>
        <taxon>Viridiplantae</taxon>
        <taxon>Streptophyta</taxon>
        <taxon>Embryophyta</taxon>
        <taxon>Bryophyta</taxon>
        <taxon>Bryophytina</taxon>
        <taxon>Bryopsida</taxon>
        <taxon>Dicranidae</taxon>
        <taxon>Pseudoditrichales</taxon>
        <taxon>Ditrichaceae</taxon>
        <taxon>Ceratodon</taxon>
    </lineage>
</organism>
<keyword evidence="4" id="KW-0472">Membrane</keyword>
<dbReference type="Pfam" id="PF02485">
    <property type="entry name" value="Branch"/>
    <property type="match status" value="1"/>
</dbReference>
<dbReference type="AlphaFoldDB" id="A0A8T0J6Q8"/>
<evidence type="ECO:0000256" key="5">
    <source>
        <dbReference type="ARBA" id="ARBA00023180"/>
    </source>
</evidence>
<dbReference type="PANTHER" id="PTHR31042:SF137">
    <property type="entry name" value="GLYCOSYL TRANSFERASE, FAMILY 14"/>
    <property type="match status" value="1"/>
</dbReference>
<evidence type="ECO:0000313" key="8">
    <source>
        <dbReference type="Proteomes" id="UP000822688"/>
    </source>
</evidence>
<dbReference type="EMBL" id="CM026421">
    <property type="protein sequence ID" value="KAG0591225.1"/>
    <property type="molecule type" value="Genomic_DNA"/>
</dbReference>
<dbReference type="InterPro" id="IPR003406">
    <property type="entry name" value="Glyco_trans_14"/>
</dbReference>
<comment type="caution">
    <text evidence="7">The sequence shown here is derived from an EMBL/GenBank/DDBJ whole genome shotgun (WGS) entry which is preliminary data.</text>
</comment>
<dbReference type="GO" id="GO:0016757">
    <property type="term" value="F:glycosyltransferase activity"/>
    <property type="evidence" value="ECO:0007669"/>
    <property type="project" value="UniProtKB-KW"/>
</dbReference>
<keyword evidence="3" id="KW-0808">Transferase</keyword>
<comment type="subcellular location">
    <subcellularLocation>
        <location evidence="1">Membrane</location>
        <topology evidence="1">Single-pass type II membrane protein</topology>
    </subcellularLocation>
</comment>
<gene>
    <name evidence="7" type="ORF">KC19_1G159900</name>
</gene>
<evidence type="ECO:0000313" key="7">
    <source>
        <dbReference type="EMBL" id="KAG0591225.1"/>
    </source>
</evidence>
<accession>A0A8T0J6Q8</accession>
<keyword evidence="8" id="KW-1185">Reference proteome</keyword>
<dbReference type="PANTHER" id="PTHR31042">
    <property type="entry name" value="CORE-2/I-BRANCHING BETA-1,6-N-ACETYLGLUCOSAMINYLTRANSFERASE FAMILY PROTEIN-RELATED"/>
    <property type="match status" value="1"/>
</dbReference>
<feature type="coiled-coil region" evidence="6">
    <location>
        <begin position="116"/>
        <end position="171"/>
    </location>
</feature>
<evidence type="ECO:0000256" key="4">
    <source>
        <dbReference type="ARBA" id="ARBA00023136"/>
    </source>
</evidence>
<keyword evidence="5" id="KW-0325">Glycoprotein</keyword>